<dbReference type="RefSeq" id="WP_289386704.1">
    <property type="nucleotide sequence ID" value="NZ_JAUCBM010000003.1"/>
</dbReference>
<reference evidence="3" key="1">
    <citation type="journal article" date="2019" name="Int. J. Syst. Evol. Microbiol.">
        <title>The Global Catalogue of Microorganisms (GCM) 10K type strain sequencing project: providing services to taxonomists for standard genome sequencing and annotation.</title>
        <authorList>
            <consortium name="The Broad Institute Genomics Platform"/>
            <consortium name="The Broad Institute Genome Sequencing Center for Infectious Disease"/>
            <person name="Wu L."/>
            <person name="Ma J."/>
        </authorList>
    </citation>
    <scope>NUCLEOTIDE SEQUENCE [LARGE SCALE GENOMIC DNA]</scope>
    <source>
        <strain evidence="3">CCUG 49584</strain>
    </source>
</reference>
<dbReference type="Proteomes" id="UP001597263">
    <property type="component" value="Unassembled WGS sequence"/>
</dbReference>
<organism evidence="2 3">
    <name type="scientific">Pseudochrobactrum kiredjianiae</name>
    <dbReference type="NCBI Taxonomy" id="386305"/>
    <lineage>
        <taxon>Bacteria</taxon>
        <taxon>Pseudomonadati</taxon>
        <taxon>Pseudomonadota</taxon>
        <taxon>Alphaproteobacteria</taxon>
        <taxon>Hyphomicrobiales</taxon>
        <taxon>Brucellaceae</taxon>
        <taxon>Pseudochrobactrum</taxon>
    </lineage>
</organism>
<gene>
    <name evidence="2" type="ORF">ACFQ35_08260</name>
</gene>
<feature type="transmembrane region" description="Helical" evidence="1">
    <location>
        <begin position="29"/>
        <end position="47"/>
    </location>
</feature>
<evidence type="ECO:0000313" key="2">
    <source>
        <dbReference type="EMBL" id="MFD1227135.1"/>
    </source>
</evidence>
<keyword evidence="3" id="KW-1185">Reference proteome</keyword>
<accession>A0ABW3V2R5</accession>
<sequence>MTLPGVIYGAIIGIGTGAALLTSSPDNPVIAIATGVVLTISGGFVFSQSK</sequence>
<proteinExistence type="predicted"/>
<evidence type="ECO:0000313" key="3">
    <source>
        <dbReference type="Proteomes" id="UP001597263"/>
    </source>
</evidence>
<keyword evidence="1" id="KW-0472">Membrane</keyword>
<keyword evidence="1" id="KW-0812">Transmembrane</keyword>
<feature type="transmembrane region" description="Helical" evidence="1">
    <location>
        <begin position="6"/>
        <end position="22"/>
    </location>
</feature>
<keyword evidence="1" id="KW-1133">Transmembrane helix</keyword>
<dbReference type="EMBL" id="JBHTMA010000033">
    <property type="protein sequence ID" value="MFD1227135.1"/>
    <property type="molecule type" value="Genomic_DNA"/>
</dbReference>
<name>A0ABW3V2R5_9HYPH</name>
<comment type="caution">
    <text evidence="2">The sequence shown here is derived from an EMBL/GenBank/DDBJ whole genome shotgun (WGS) entry which is preliminary data.</text>
</comment>
<evidence type="ECO:0000256" key="1">
    <source>
        <dbReference type="SAM" id="Phobius"/>
    </source>
</evidence>
<protein>
    <submittedName>
        <fullName evidence="2">Uncharacterized protein</fullName>
    </submittedName>
</protein>